<keyword evidence="1 5" id="KW-0489">Methyltransferase</keyword>
<dbReference type="PANTHER" id="PTHR43464:SF19">
    <property type="entry name" value="UBIQUINONE BIOSYNTHESIS O-METHYLTRANSFERASE, MITOCHONDRIAL"/>
    <property type="match status" value="1"/>
</dbReference>
<dbReference type="GO" id="GO:0008168">
    <property type="term" value="F:methyltransferase activity"/>
    <property type="evidence" value="ECO:0007669"/>
    <property type="project" value="UniProtKB-KW"/>
</dbReference>
<organism evidence="5 6">
    <name type="scientific">Streptomonospora mangrovi</name>
    <dbReference type="NCBI Taxonomy" id="2883123"/>
    <lineage>
        <taxon>Bacteria</taxon>
        <taxon>Bacillati</taxon>
        <taxon>Actinomycetota</taxon>
        <taxon>Actinomycetes</taxon>
        <taxon>Streptosporangiales</taxon>
        <taxon>Nocardiopsidaceae</taxon>
        <taxon>Streptomonospora</taxon>
    </lineage>
</organism>
<protein>
    <submittedName>
        <fullName evidence="5">Class I SAM-dependent methyltransferase</fullName>
    </submittedName>
</protein>
<accession>A0A9X3NGW0</accession>
<dbReference type="Proteomes" id="UP001140076">
    <property type="component" value="Unassembled WGS sequence"/>
</dbReference>
<dbReference type="Gene3D" id="3.40.50.150">
    <property type="entry name" value="Vaccinia Virus protein VP39"/>
    <property type="match status" value="1"/>
</dbReference>
<dbReference type="EMBL" id="JAJAQC010000004">
    <property type="protein sequence ID" value="MDA0563377.1"/>
    <property type="molecule type" value="Genomic_DNA"/>
</dbReference>
<proteinExistence type="predicted"/>
<evidence type="ECO:0000313" key="5">
    <source>
        <dbReference type="EMBL" id="MDA0563377.1"/>
    </source>
</evidence>
<evidence type="ECO:0000256" key="1">
    <source>
        <dbReference type="ARBA" id="ARBA00022603"/>
    </source>
</evidence>
<dbReference type="InterPro" id="IPR029063">
    <property type="entry name" value="SAM-dependent_MTases_sf"/>
</dbReference>
<keyword evidence="2" id="KW-0808">Transferase</keyword>
<reference evidence="5" key="1">
    <citation type="submission" date="2021-10" db="EMBL/GenBank/DDBJ databases">
        <title>Streptomonospora sp. nov., isolated from mangrove soil.</title>
        <authorList>
            <person name="Chen X."/>
            <person name="Ge X."/>
            <person name="Liu W."/>
        </authorList>
    </citation>
    <scope>NUCLEOTIDE SEQUENCE</scope>
    <source>
        <strain evidence="5">S1-112</strain>
    </source>
</reference>
<dbReference type="RefSeq" id="WP_270070667.1">
    <property type="nucleotide sequence ID" value="NZ_JAJAQC010000004.1"/>
</dbReference>
<dbReference type="InterPro" id="IPR041698">
    <property type="entry name" value="Methyltransf_25"/>
</dbReference>
<evidence type="ECO:0000256" key="3">
    <source>
        <dbReference type="ARBA" id="ARBA00022691"/>
    </source>
</evidence>
<keyword evidence="3" id="KW-0949">S-adenosyl-L-methionine</keyword>
<sequence length="213" mass="23093">MHKHTAADEDHAATWDARYRESDRLWSGEPNAALVREAADLPPGTALDLGSGEGGDAIWLARRGWRVTGVDISRVALERAAAHVRAAGVADRVELLRRDLGAEFPEGRFDLVSAHFLHAHGGLPREAVLRRAAEAVAPGGVLLVVGHSRNAHQHHLAEAHVVLPTAEEDLAVLELAEGEWEVLACEEYEHAYTGAEGESTRVDTVVKVRRRAA</sequence>
<gene>
    <name evidence="5" type="ORF">LG943_03380</name>
</gene>
<dbReference type="Pfam" id="PF13649">
    <property type="entry name" value="Methyltransf_25"/>
    <property type="match status" value="1"/>
</dbReference>
<name>A0A9X3NGW0_9ACTN</name>
<dbReference type="AlphaFoldDB" id="A0A9X3NGW0"/>
<evidence type="ECO:0000256" key="2">
    <source>
        <dbReference type="ARBA" id="ARBA00022679"/>
    </source>
</evidence>
<comment type="caution">
    <text evidence="5">The sequence shown here is derived from an EMBL/GenBank/DDBJ whole genome shotgun (WGS) entry which is preliminary data.</text>
</comment>
<dbReference type="PANTHER" id="PTHR43464">
    <property type="entry name" value="METHYLTRANSFERASE"/>
    <property type="match status" value="1"/>
</dbReference>
<dbReference type="GO" id="GO:0032259">
    <property type="term" value="P:methylation"/>
    <property type="evidence" value="ECO:0007669"/>
    <property type="project" value="UniProtKB-KW"/>
</dbReference>
<keyword evidence="6" id="KW-1185">Reference proteome</keyword>
<dbReference type="CDD" id="cd02440">
    <property type="entry name" value="AdoMet_MTases"/>
    <property type="match status" value="1"/>
</dbReference>
<evidence type="ECO:0000259" key="4">
    <source>
        <dbReference type="Pfam" id="PF13649"/>
    </source>
</evidence>
<evidence type="ECO:0000313" key="6">
    <source>
        <dbReference type="Proteomes" id="UP001140076"/>
    </source>
</evidence>
<feature type="domain" description="Methyltransferase" evidence="4">
    <location>
        <begin position="47"/>
        <end position="140"/>
    </location>
</feature>
<dbReference type="SUPFAM" id="SSF53335">
    <property type="entry name" value="S-adenosyl-L-methionine-dependent methyltransferases"/>
    <property type="match status" value="1"/>
</dbReference>